<feature type="coiled-coil region" evidence="3">
    <location>
        <begin position="573"/>
        <end position="621"/>
    </location>
</feature>
<feature type="compositionally biased region" description="Basic and acidic residues" evidence="4">
    <location>
        <begin position="409"/>
        <end position="418"/>
    </location>
</feature>
<evidence type="ECO:0000256" key="2">
    <source>
        <dbReference type="ARBA" id="ARBA00022604"/>
    </source>
</evidence>
<dbReference type="SMART" id="SM00743">
    <property type="entry name" value="Agenet"/>
    <property type="match status" value="4"/>
</dbReference>
<sequence>MEQTIFKDCEVEICSQEEGFKNAWYRAILEETPTNPNSESKKLRVRYMNLLNKEGAFPLTVEQGFIRPVPPENLYNGVVLEEGTVVDADYKQGWWTGVVIKKMEDGSYLVYFDFPPDIIQFETKHLRAHLDWTGSEWVRPEVRELSKSMFSPGTLVEVSCVIDKVEVSWVTAMIVKEIEESGEKKFIVKAWNKHFRCSVDEAKPKITVDSRCVRPTAPPFSVEEYDLLDCVEVLFHGSSWRQGVVMGVLTEKQYMVRLEATKDDLELKHSDLRPFKVWEDGVWHNGPQQKPVNESPSKDIKQKPMCSSPGARPMATKHTRRSLNPEENGETFSVAEIVAATGKKGSGAVMNDNIPPVITSKVTSIAEESVSFVTPLKQNAEGMKSPEKTLEPMRNQNSLGNDLTQQQKLPEEENSKDGSRKRKREEYLNETDGTCNGSEAEIGDTGKIIYNNDDVDDQSFSTELSSYQSSSAVNSFASPFEKKLPFWKTYETDELYKSVPQTPHFSPLLKAKEDIREWSAVGMMVTFYGLLEEVKHLQLDDSPSKLSIIGSSFAELEKHGFDVADPQSRINKLLSFQDKRAKKAEERKCLEKEIEAKAIERQRFEEELAEFERIILEMKRQALVAKEKKEAADKRIGEMKSCAETIDQEIRDEELEFQTAVSAPW</sequence>
<evidence type="ECO:0000259" key="5">
    <source>
        <dbReference type="SMART" id="SM00743"/>
    </source>
</evidence>
<dbReference type="InterPro" id="IPR007930">
    <property type="entry name" value="DUF724"/>
</dbReference>
<name>A0A8T2GYR7_ARASU</name>
<keyword evidence="1" id="KW-0813">Transport</keyword>
<dbReference type="Pfam" id="PF05641">
    <property type="entry name" value="Agenet"/>
    <property type="match status" value="2"/>
</dbReference>
<evidence type="ECO:0000313" key="6">
    <source>
        <dbReference type="EMBL" id="KAG7652911.1"/>
    </source>
</evidence>
<dbReference type="AlphaFoldDB" id="A0A8T2GYR7"/>
<dbReference type="CDD" id="cd20405">
    <property type="entry name" value="Tudor_Agenet_AtDUF_rpt1_3"/>
    <property type="match status" value="2"/>
</dbReference>
<feature type="domain" description="Agenet" evidence="5">
    <location>
        <begin position="223"/>
        <end position="280"/>
    </location>
</feature>
<dbReference type="CDD" id="cd20406">
    <property type="entry name" value="Tudor_Agenet_AtDUF_rpt2_4"/>
    <property type="match status" value="2"/>
</dbReference>
<dbReference type="InterPro" id="IPR008395">
    <property type="entry name" value="Agenet-like_dom"/>
</dbReference>
<feature type="region of interest" description="Disordered" evidence="4">
    <location>
        <begin position="376"/>
        <end position="442"/>
    </location>
</feature>
<keyword evidence="3" id="KW-0175">Coiled coil</keyword>
<comment type="caution">
    <text evidence="6">The sequence shown here is derived from an EMBL/GenBank/DDBJ whole genome shotgun (WGS) entry which is preliminary data.</text>
</comment>
<keyword evidence="7" id="KW-1185">Reference proteome</keyword>
<feature type="compositionally biased region" description="Polar residues" evidence="4">
    <location>
        <begin position="286"/>
        <end position="295"/>
    </location>
</feature>
<feature type="domain" description="Agenet" evidence="5">
    <location>
        <begin position="78"/>
        <end position="134"/>
    </location>
</feature>
<dbReference type="InterPro" id="IPR014002">
    <property type="entry name" value="Agenet_dom_plant"/>
</dbReference>
<dbReference type="PANTHER" id="PTHR31917">
    <property type="entry name" value="AGENET DOMAIN-CONTAINING PROTEIN-RELATED"/>
    <property type="match status" value="1"/>
</dbReference>
<keyword evidence="2" id="KW-0341">Growth regulation</keyword>
<reference evidence="6 7" key="1">
    <citation type="submission" date="2020-12" db="EMBL/GenBank/DDBJ databases">
        <title>Concerted genomic and epigenomic changes stabilize Arabidopsis allopolyploids.</title>
        <authorList>
            <person name="Chen Z."/>
        </authorList>
    </citation>
    <scope>NUCLEOTIDE SEQUENCE [LARGE SCALE GENOMIC DNA]</scope>
    <source>
        <strain evidence="6">As9502</strain>
        <tissue evidence="6">Leaf</tissue>
    </source>
</reference>
<dbReference type="EMBL" id="JAEFBJ010000001">
    <property type="protein sequence ID" value="KAG7652911.1"/>
    <property type="molecule type" value="Genomic_DNA"/>
</dbReference>
<feature type="domain" description="Agenet" evidence="5">
    <location>
        <begin position="148"/>
        <end position="221"/>
    </location>
</feature>
<dbReference type="Pfam" id="PF05266">
    <property type="entry name" value="DUF724"/>
    <property type="match status" value="1"/>
</dbReference>
<dbReference type="Proteomes" id="UP000694251">
    <property type="component" value="Chromosome 1"/>
</dbReference>
<evidence type="ECO:0000256" key="1">
    <source>
        <dbReference type="ARBA" id="ARBA00022448"/>
    </source>
</evidence>
<feature type="region of interest" description="Disordered" evidence="4">
    <location>
        <begin position="283"/>
        <end position="327"/>
    </location>
</feature>
<evidence type="ECO:0000256" key="4">
    <source>
        <dbReference type="SAM" id="MobiDB-lite"/>
    </source>
</evidence>
<gene>
    <name evidence="6" type="ORF">ISN44_As01g002350</name>
</gene>
<dbReference type="OrthoDB" id="687110at2759"/>
<feature type="domain" description="Agenet" evidence="5">
    <location>
        <begin position="3"/>
        <end position="74"/>
    </location>
</feature>
<accession>A0A8T2GYR7</accession>
<dbReference type="PANTHER" id="PTHR31917:SF50">
    <property type="entry name" value="DUF724 DOMAIN-CONTAINING PROTEIN 1-RELATED"/>
    <property type="match status" value="1"/>
</dbReference>
<evidence type="ECO:0000313" key="7">
    <source>
        <dbReference type="Proteomes" id="UP000694251"/>
    </source>
</evidence>
<protein>
    <recommendedName>
        <fullName evidence="5">Agenet domain-containing protein</fullName>
    </recommendedName>
</protein>
<organism evidence="6 7">
    <name type="scientific">Arabidopsis suecica</name>
    <name type="common">Swedish thale-cress</name>
    <name type="synonym">Cardaminopsis suecica</name>
    <dbReference type="NCBI Taxonomy" id="45249"/>
    <lineage>
        <taxon>Eukaryota</taxon>
        <taxon>Viridiplantae</taxon>
        <taxon>Streptophyta</taxon>
        <taxon>Embryophyta</taxon>
        <taxon>Tracheophyta</taxon>
        <taxon>Spermatophyta</taxon>
        <taxon>Magnoliopsida</taxon>
        <taxon>eudicotyledons</taxon>
        <taxon>Gunneridae</taxon>
        <taxon>Pentapetalae</taxon>
        <taxon>rosids</taxon>
        <taxon>malvids</taxon>
        <taxon>Brassicales</taxon>
        <taxon>Brassicaceae</taxon>
        <taxon>Camelineae</taxon>
        <taxon>Arabidopsis</taxon>
    </lineage>
</organism>
<evidence type="ECO:0000256" key="3">
    <source>
        <dbReference type="SAM" id="Coils"/>
    </source>
</evidence>
<proteinExistence type="predicted"/>
<feature type="compositionally biased region" description="Polar residues" evidence="4">
    <location>
        <begin position="394"/>
        <end position="408"/>
    </location>
</feature>